<evidence type="ECO:0000259" key="2">
    <source>
        <dbReference type="PROSITE" id="PS51841"/>
    </source>
</evidence>
<protein>
    <recommendedName>
        <fullName evidence="2">LTD domain-containing protein</fullName>
    </recommendedName>
</protein>
<gene>
    <name evidence="3" type="ORF">NCCP691_37370</name>
</gene>
<reference evidence="3 4" key="1">
    <citation type="journal article" date="2022" name="Int. J. Syst. Evol. Microbiol.">
        <title>Noviherbaspirillum aridicola sp. nov., isolated from an arid soil in Pakistan.</title>
        <authorList>
            <person name="Khan I.U."/>
            <person name="Saqib M."/>
            <person name="Amin A."/>
            <person name="Hussain F."/>
            <person name="Li L."/>
            <person name="Liu Y.H."/>
            <person name="Fang B.Z."/>
            <person name="Ahmed I."/>
            <person name="Li W.J."/>
        </authorList>
    </citation>
    <scope>NUCLEOTIDE SEQUENCE [LARGE SCALE GENOMIC DNA]</scope>
    <source>
        <strain evidence="3 4">NCCP-691</strain>
    </source>
</reference>
<evidence type="ECO:0000256" key="1">
    <source>
        <dbReference type="SAM" id="SignalP"/>
    </source>
</evidence>
<keyword evidence="4" id="KW-1185">Reference proteome</keyword>
<feature type="domain" description="LTD" evidence="2">
    <location>
        <begin position="50"/>
        <end position="178"/>
    </location>
</feature>
<organism evidence="3 4">
    <name type="scientific">Noviherbaspirillum aridicola</name>
    <dbReference type="NCBI Taxonomy" id="2849687"/>
    <lineage>
        <taxon>Bacteria</taxon>
        <taxon>Pseudomonadati</taxon>
        <taxon>Pseudomonadota</taxon>
        <taxon>Betaproteobacteria</taxon>
        <taxon>Burkholderiales</taxon>
        <taxon>Oxalobacteraceae</taxon>
        <taxon>Noviherbaspirillum</taxon>
    </lineage>
</organism>
<comment type="caution">
    <text evidence="3">The sequence shown here is derived from an EMBL/GenBank/DDBJ whole genome shotgun (WGS) entry which is preliminary data.</text>
</comment>
<dbReference type="EMBL" id="BPMK01000020">
    <property type="protein sequence ID" value="GIZ53723.1"/>
    <property type="molecule type" value="Genomic_DNA"/>
</dbReference>
<dbReference type="PROSITE" id="PS51841">
    <property type="entry name" value="LTD"/>
    <property type="match status" value="1"/>
</dbReference>
<dbReference type="Gene3D" id="3.40.390.10">
    <property type="entry name" value="Collagenase (Catalytic Domain)"/>
    <property type="match status" value="1"/>
</dbReference>
<feature type="chain" id="PRO_5046691304" description="LTD domain-containing protein" evidence="1">
    <location>
        <begin position="25"/>
        <end position="638"/>
    </location>
</feature>
<sequence>MIHRSRLPRLLRASVSPLLLAVLAACGGGGGGGGGGAAAEAPALAPASDQATTSAAPASGKLLLSEVASNYYSDDVAWFEIHNGTGATVQLAEYSLSSSWVDTSTGRSSRTPRGFTLPAAEIPPGGYLVVASRAHQNLRANSQMVYVGDGTRMPYWNASGSIELLRDGATVDFVRFGSSTAVPASEDHWGDAAVTALPSGANEHGKAIVRLAAGGMADTNGADDWRHVNFATPAGRNDVPPGVTDSDRDGIPDSAKVAGGTYGGLDLYAMGARPGRRDVFMELDYMQGSDAALVPRREALQMVVDAFARRNIALHIDTGSLHGTDAAAFNLGGGNPVPFAQCIDLDLAGTTPPAGCSSFYAYKSGHFDVRRKLVFHYGLFANSQRADGSAGSSGVAELNGADLIVTLGGYGFTGAEGVDRNMLTNLQASTLMHEFGHNLGLHHGGHEDVNYKPNHYSVMNYMYQFAGLSATPQSPYAAERYYLVNGMKGKTYCNLVENSPCGTAFVIDFSDGSGSELNELALSEAANIGRGSSGGAYADWDDNGAFTSSLVARNINPLWGTAKTVLKDYNEWGNLTLSFSRAWSGASYGYGFNADEASPTQPERRVNPMNLSARNRTVEDPLPQDLHQALRHAHRPWR</sequence>
<keyword evidence="1" id="KW-0732">Signal</keyword>
<evidence type="ECO:0000313" key="3">
    <source>
        <dbReference type="EMBL" id="GIZ53723.1"/>
    </source>
</evidence>
<dbReference type="SUPFAM" id="SSF55486">
    <property type="entry name" value="Metalloproteases ('zincins'), catalytic domain"/>
    <property type="match status" value="1"/>
</dbReference>
<dbReference type="InterPro" id="IPR024079">
    <property type="entry name" value="MetalloPept_cat_dom_sf"/>
</dbReference>
<feature type="signal peptide" evidence="1">
    <location>
        <begin position="1"/>
        <end position="24"/>
    </location>
</feature>
<dbReference type="InterPro" id="IPR001322">
    <property type="entry name" value="Lamin_tail_dom"/>
</dbReference>
<proteinExistence type="predicted"/>
<evidence type="ECO:0000313" key="4">
    <source>
        <dbReference type="Proteomes" id="UP000887222"/>
    </source>
</evidence>
<dbReference type="PROSITE" id="PS51257">
    <property type="entry name" value="PROKAR_LIPOPROTEIN"/>
    <property type="match status" value="1"/>
</dbReference>
<accession>A0ABQ4Q944</accession>
<dbReference type="Proteomes" id="UP000887222">
    <property type="component" value="Unassembled WGS sequence"/>
</dbReference>
<name>A0ABQ4Q944_9BURK</name>
<dbReference type="RefSeq" id="WP_220810140.1">
    <property type="nucleotide sequence ID" value="NZ_BPMK01000020.1"/>
</dbReference>